<dbReference type="EMBL" id="BDDD01001041">
    <property type="protein sequence ID" value="GAV72775.1"/>
    <property type="molecule type" value="Genomic_DNA"/>
</dbReference>
<feature type="non-terminal residue" evidence="1">
    <location>
        <position position="1"/>
    </location>
</feature>
<protein>
    <submittedName>
        <fullName evidence="1">Uncharacterized protein</fullName>
    </submittedName>
</protein>
<accession>A0A1Q3BXN3</accession>
<organism evidence="1 2">
    <name type="scientific">Cephalotus follicularis</name>
    <name type="common">Albany pitcher plant</name>
    <dbReference type="NCBI Taxonomy" id="3775"/>
    <lineage>
        <taxon>Eukaryota</taxon>
        <taxon>Viridiplantae</taxon>
        <taxon>Streptophyta</taxon>
        <taxon>Embryophyta</taxon>
        <taxon>Tracheophyta</taxon>
        <taxon>Spermatophyta</taxon>
        <taxon>Magnoliopsida</taxon>
        <taxon>eudicotyledons</taxon>
        <taxon>Gunneridae</taxon>
        <taxon>Pentapetalae</taxon>
        <taxon>rosids</taxon>
        <taxon>fabids</taxon>
        <taxon>Oxalidales</taxon>
        <taxon>Cephalotaceae</taxon>
        <taxon>Cephalotus</taxon>
    </lineage>
</organism>
<gene>
    <name evidence="1" type="ORF">CFOL_v3_16263</name>
</gene>
<dbReference type="InParanoid" id="A0A1Q3BXN3"/>
<dbReference type="Proteomes" id="UP000187406">
    <property type="component" value="Unassembled WGS sequence"/>
</dbReference>
<keyword evidence="2" id="KW-1185">Reference proteome</keyword>
<evidence type="ECO:0000313" key="1">
    <source>
        <dbReference type="EMBL" id="GAV72775.1"/>
    </source>
</evidence>
<evidence type="ECO:0000313" key="2">
    <source>
        <dbReference type="Proteomes" id="UP000187406"/>
    </source>
</evidence>
<dbReference type="AlphaFoldDB" id="A0A1Q3BXN3"/>
<sequence>CRACMKLQKNDDGKWFVKKFEEDKFVNNNNTLLQFVKYFDP</sequence>
<name>A0A1Q3BXN3_CEPFO</name>
<comment type="caution">
    <text evidence="1">The sequence shown here is derived from an EMBL/GenBank/DDBJ whole genome shotgun (WGS) entry which is preliminary data.</text>
</comment>
<proteinExistence type="predicted"/>
<reference evidence="2" key="1">
    <citation type="submission" date="2016-04" db="EMBL/GenBank/DDBJ databases">
        <title>Cephalotus genome sequencing.</title>
        <authorList>
            <person name="Fukushima K."/>
            <person name="Hasebe M."/>
            <person name="Fang X."/>
        </authorList>
    </citation>
    <scope>NUCLEOTIDE SEQUENCE [LARGE SCALE GENOMIC DNA]</scope>
    <source>
        <strain evidence="2">cv. St1</strain>
    </source>
</reference>